<sequence length="190" mass="20705">MGALWTLQSSQPGLSFYSALPVAYGTSYYTLSLGLNIILTILITIRLLIHRRNILATLPEEHAKDYVSLMTIIIESAALYSVFAFLFLITYAVDHPINQIFLGVASFAQVGALFSLPKTFFAHAPQGRAWGKDTLATHLSTLNFDKGHPTGGTSHVSEIETVYQGKSISERGDTSADTDAGAREGLPWVK</sequence>
<feature type="transmembrane region" description="Helical" evidence="2">
    <location>
        <begin position="99"/>
        <end position="116"/>
    </location>
</feature>
<name>A0A9P7KML8_9AGAR</name>
<reference evidence="3" key="2">
    <citation type="submission" date="2021-10" db="EMBL/GenBank/DDBJ databases">
        <title>Phylogenomics reveals ancestral predisposition of the termite-cultivated fungus Termitomyces towards a domesticated lifestyle.</title>
        <authorList>
            <person name="Auxier B."/>
            <person name="Grum-Grzhimaylo A."/>
            <person name="Cardenas M.E."/>
            <person name="Lodge J.D."/>
            <person name="Laessoe T."/>
            <person name="Pedersen O."/>
            <person name="Smith M.E."/>
            <person name="Kuyper T.W."/>
            <person name="Franco-Molano E.A."/>
            <person name="Baroni T.J."/>
            <person name="Aanen D.K."/>
        </authorList>
    </citation>
    <scope>NUCLEOTIDE SEQUENCE</scope>
    <source>
        <strain evidence="3">D49</strain>
    </source>
</reference>
<evidence type="ECO:0000313" key="3">
    <source>
        <dbReference type="EMBL" id="KAG5653910.1"/>
    </source>
</evidence>
<evidence type="ECO:0000313" key="4">
    <source>
        <dbReference type="Proteomes" id="UP000717328"/>
    </source>
</evidence>
<feature type="transmembrane region" description="Helical" evidence="2">
    <location>
        <begin position="28"/>
        <end position="49"/>
    </location>
</feature>
<keyword evidence="2" id="KW-0472">Membrane</keyword>
<keyword evidence="2" id="KW-0812">Transmembrane</keyword>
<dbReference type="Proteomes" id="UP000717328">
    <property type="component" value="Unassembled WGS sequence"/>
</dbReference>
<evidence type="ECO:0000256" key="1">
    <source>
        <dbReference type="SAM" id="MobiDB-lite"/>
    </source>
</evidence>
<proteinExistence type="predicted"/>
<accession>A0A9P7KML8</accession>
<feature type="transmembrane region" description="Helical" evidence="2">
    <location>
        <begin position="69"/>
        <end position="93"/>
    </location>
</feature>
<gene>
    <name evidence="3" type="ORF">H0H81_009502</name>
</gene>
<reference evidence="3" key="1">
    <citation type="submission" date="2021-02" db="EMBL/GenBank/DDBJ databases">
        <authorList>
            <person name="Nieuwenhuis M."/>
            <person name="Van De Peppel L.J.J."/>
        </authorList>
    </citation>
    <scope>NUCLEOTIDE SEQUENCE</scope>
    <source>
        <strain evidence="3">D49</strain>
    </source>
</reference>
<dbReference type="EMBL" id="JABCKI010000028">
    <property type="protein sequence ID" value="KAG5653910.1"/>
    <property type="molecule type" value="Genomic_DNA"/>
</dbReference>
<dbReference type="OrthoDB" id="2641762at2759"/>
<dbReference type="AlphaFoldDB" id="A0A9P7KML8"/>
<keyword evidence="2" id="KW-1133">Transmembrane helix</keyword>
<comment type="caution">
    <text evidence="3">The sequence shown here is derived from an EMBL/GenBank/DDBJ whole genome shotgun (WGS) entry which is preliminary data.</text>
</comment>
<organism evidence="3 4">
    <name type="scientific">Sphagnurus paluster</name>
    <dbReference type="NCBI Taxonomy" id="117069"/>
    <lineage>
        <taxon>Eukaryota</taxon>
        <taxon>Fungi</taxon>
        <taxon>Dikarya</taxon>
        <taxon>Basidiomycota</taxon>
        <taxon>Agaricomycotina</taxon>
        <taxon>Agaricomycetes</taxon>
        <taxon>Agaricomycetidae</taxon>
        <taxon>Agaricales</taxon>
        <taxon>Tricholomatineae</taxon>
        <taxon>Lyophyllaceae</taxon>
        <taxon>Sphagnurus</taxon>
    </lineage>
</organism>
<evidence type="ECO:0000256" key="2">
    <source>
        <dbReference type="SAM" id="Phobius"/>
    </source>
</evidence>
<keyword evidence="4" id="KW-1185">Reference proteome</keyword>
<protein>
    <submittedName>
        <fullName evidence="3">Uncharacterized protein</fullName>
    </submittedName>
</protein>
<feature type="region of interest" description="Disordered" evidence="1">
    <location>
        <begin position="166"/>
        <end position="190"/>
    </location>
</feature>